<sequence>MKIHAIYRSISIASNSFLLVCDYDMPTPQNTRKYGQGECCLFFAIVLLPHISFFHHRITLRLLVHQCPCLSLLSYFHSLVVIVIFGSLDKLPLETHMQSWIRWHAATRMGRVILQHKRKNSFCSVEDSPVAPASAASTIPLAASVGIEKFNMAYSHVMKGKMWSLKKGKVVGEIIKEHAIRCKNEHMQDMSEDDFYIEDVKTVPTEFNVHWDTW</sequence>
<dbReference type="RefSeq" id="XP_058345270.1">
    <property type="nucleotide sequence ID" value="XM_058483881.1"/>
</dbReference>
<dbReference type="GeneID" id="83211227"/>
<organism evidence="1 2">
    <name type="scientific">Lichtheimia ornata</name>
    <dbReference type="NCBI Taxonomy" id="688661"/>
    <lineage>
        <taxon>Eukaryota</taxon>
        <taxon>Fungi</taxon>
        <taxon>Fungi incertae sedis</taxon>
        <taxon>Mucoromycota</taxon>
        <taxon>Mucoromycotina</taxon>
        <taxon>Mucoromycetes</taxon>
        <taxon>Mucorales</taxon>
        <taxon>Lichtheimiaceae</taxon>
        <taxon>Lichtheimia</taxon>
    </lineage>
</organism>
<proteinExistence type="predicted"/>
<evidence type="ECO:0000313" key="1">
    <source>
        <dbReference type="EMBL" id="KAJ8660357.1"/>
    </source>
</evidence>
<dbReference type="EMBL" id="JARTCD010000013">
    <property type="protein sequence ID" value="KAJ8660357.1"/>
    <property type="molecule type" value="Genomic_DNA"/>
</dbReference>
<evidence type="ECO:0000313" key="2">
    <source>
        <dbReference type="Proteomes" id="UP001234581"/>
    </source>
</evidence>
<dbReference type="AlphaFoldDB" id="A0AAD7V782"/>
<protein>
    <submittedName>
        <fullName evidence="1">Uncharacterized protein</fullName>
    </submittedName>
</protein>
<accession>A0AAD7V782</accession>
<comment type="caution">
    <text evidence="1">The sequence shown here is derived from an EMBL/GenBank/DDBJ whole genome shotgun (WGS) entry which is preliminary data.</text>
</comment>
<gene>
    <name evidence="1" type="ORF">O0I10_003814</name>
</gene>
<keyword evidence="2" id="KW-1185">Reference proteome</keyword>
<reference evidence="1 2" key="1">
    <citation type="submission" date="2023-03" db="EMBL/GenBank/DDBJ databases">
        <title>Genome sequence of Lichtheimia ornata CBS 291.66.</title>
        <authorList>
            <person name="Mohabir J.T."/>
            <person name="Shea T.P."/>
            <person name="Kurbessoian T."/>
            <person name="Berby B."/>
            <person name="Fontaine J."/>
            <person name="Livny J."/>
            <person name="Gnirke A."/>
            <person name="Stajich J.E."/>
            <person name="Cuomo C.A."/>
        </authorList>
    </citation>
    <scope>NUCLEOTIDE SEQUENCE [LARGE SCALE GENOMIC DNA]</scope>
    <source>
        <strain evidence="1">CBS 291.66</strain>
    </source>
</reference>
<name>A0AAD7V782_9FUNG</name>
<dbReference type="Proteomes" id="UP001234581">
    <property type="component" value="Unassembled WGS sequence"/>
</dbReference>